<keyword evidence="2" id="KW-1185">Reference proteome</keyword>
<dbReference type="AlphaFoldDB" id="A0A5B7JFD2"/>
<dbReference type="EMBL" id="VSRR010086449">
    <property type="protein sequence ID" value="MPC91064.1"/>
    <property type="molecule type" value="Genomic_DNA"/>
</dbReference>
<sequence length="83" mass="9328">MRMDLMREEMREAVGEARQFTLKHSKTLCQDLMEEFKEKRVAVKQQCEGRTGVAKSEVDGRPCPEMVDIGAAKTVVGEEVVAV</sequence>
<dbReference type="Proteomes" id="UP000324222">
    <property type="component" value="Unassembled WGS sequence"/>
</dbReference>
<gene>
    <name evidence="1" type="ORF">E2C01_086077</name>
</gene>
<evidence type="ECO:0000313" key="2">
    <source>
        <dbReference type="Proteomes" id="UP000324222"/>
    </source>
</evidence>
<name>A0A5B7JFD2_PORTR</name>
<proteinExistence type="predicted"/>
<accession>A0A5B7JFD2</accession>
<organism evidence="1 2">
    <name type="scientific">Portunus trituberculatus</name>
    <name type="common">Swimming crab</name>
    <name type="synonym">Neptunus trituberculatus</name>
    <dbReference type="NCBI Taxonomy" id="210409"/>
    <lineage>
        <taxon>Eukaryota</taxon>
        <taxon>Metazoa</taxon>
        <taxon>Ecdysozoa</taxon>
        <taxon>Arthropoda</taxon>
        <taxon>Crustacea</taxon>
        <taxon>Multicrustacea</taxon>
        <taxon>Malacostraca</taxon>
        <taxon>Eumalacostraca</taxon>
        <taxon>Eucarida</taxon>
        <taxon>Decapoda</taxon>
        <taxon>Pleocyemata</taxon>
        <taxon>Brachyura</taxon>
        <taxon>Eubrachyura</taxon>
        <taxon>Portunoidea</taxon>
        <taxon>Portunidae</taxon>
        <taxon>Portuninae</taxon>
        <taxon>Portunus</taxon>
    </lineage>
</organism>
<reference evidence="1 2" key="1">
    <citation type="submission" date="2019-05" db="EMBL/GenBank/DDBJ databases">
        <title>Another draft genome of Portunus trituberculatus and its Hox gene families provides insights of decapod evolution.</title>
        <authorList>
            <person name="Jeong J.-H."/>
            <person name="Song I."/>
            <person name="Kim S."/>
            <person name="Choi T."/>
            <person name="Kim D."/>
            <person name="Ryu S."/>
            <person name="Kim W."/>
        </authorList>
    </citation>
    <scope>NUCLEOTIDE SEQUENCE [LARGE SCALE GENOMIC DNA]</scope>
    <source>
        <tissue evidence="1">Muscle</tissue>
    </source>
</reference>
<evidence type="ECO:0000313" key="1">
    <source>
        <dbReference type="EMBL" id="MPC91064.1"/>
    </source>
</evidence>
<comment type="caution">
    <text evidence="1">The sequence shown here is derived from an EMBL/GenBank/DDBJ whole genome shotgun (WGS) entry which is preliminary data.</text>
</comment>
<protein>
    <submittedName>
        <fullName evidence="1">Uncharacterized protein</fullName>
    </submittedName>
</protein>